<dbReference type="PANTHER" id="PTHR43135:SF3">
    <property type="entry name" value="ALPHA-D-RIBOSE 1-METHYLPHOSPHONATE 5-TRIPHOSPHATE DIPHOSPHATASE"/>
    <property type="match status" value="1"/>
</dbReference>
<dbReference type="Pfam" id="PF01979">
    <property type="entry name" value="Amidohydro_1"/>
    <property type="match status" value="1"/>
</dbReference>
<dbReference type="EMBL" id="JAUFQS010000047">
    <property type="protein sequence ID" value="MDN3689946.1"/>
    <property type="molecule type" value="Genomic_DNA"/>
</dbReference>
<organism evidence="2 3">
    <name type="scientific">Cyclobacterium jeungdonense</name>
    <dbReference type="NCBI Taxonomy" id="708087"/>
    <lineage>
        <taxon>Bacteria</taxon>
        <taxon>Pseudomonadati</taxon>
        <taxon>Bacteroidota</taxon>
        <taxon>Cytophagia</taxon>
        <taxon>Cytophagales</taxon>
        <taxon>Cyclobacteriaceae</taxon>
        <taxon>Cyclobacterium</taxon>
    </lineage>
</organism>
<comment type="caution">
    <text evidence="2">The sequence shown here is derived from an EMBL/GenBank/DDBJ whole genome shotgun (WGS) entry which is preliminary data.</text>
</comment>
<reference evidence="3" key="1">
    <citation type="journal article" date="2019" name="Int. J. Syst. Evol. Microbiol.">
        <title>The Global Catalogue of Microorganisms (GCM) 10K type strain sequencing project: providing services to taxonomists for standard genome sequencing and annotation.</title>
        <authorList>
            <consortium name="The Broad Institute Genomics Platform"/>
            <consortium name="The Broad Institute Genome Sequencing Center for Infectious Disease"/>
            <person name="Wu L."/>
            <person name="Ma J."/>
        </authorList>
    </citation>
    <scope>NUCLEOTIDE SEQUENCE [LARGE SCALE GENOMIC DNA]</scope>
    <source>
        <strain evidence="3">CECT 7706</strain>
    </source>
</reference>
<dbReference type="Proteomes" id="UP001236663">
    <property type="component" value="Unassembled WGS sequence"/>
</dbReference>
<sequence length="558" mass="62185">MNFKDLLNPSTVSWLFLLILVSQPLFSQSDRNGERRLGSSYVITNTTLIPSPGEILQSQHVLFEDGIIRAFGKDLLIPADAQEIKGDSLFVYGGFIDMANKTGVVEPTIPEKPDNFDPSNPMPEIAGIHPHFNVTDYYQQTNPHDKEWRKLGFTLAQKLPLGKGMLPGTSALLIYGQEGKNNLITENQSIYFKFSTAGGVYPNTNLGVMATWRDLIQNARLYQQHQEMYAADRNIRRLEKNPVLEALIPVIKGQTPVLLEISGELDIQRALKMQDENYFRIILTGINEGDHLIPLLKEKQIGAVLTLNLPEDPSTEVPDGEKSKDFESRIQRAKEAYQKSLALAGKYEAAGIPFALTTKHLPRGDFFKNLQLMIENGLSKEGALAALTVNPAKLLGISDRTGTISEGKMANLLIMTDTLFSENANIHMVVSDGYLFDYSEKPEKLSEEETTWDYEAETEDGKSSGTWKIKQKEGKWTGTITFEDPQGQGMKTTAIENVIITTENMQFSFTVSVKNNTMEVEVSGNLSGEKFSGDMKIVGYGNFPVKAVKRDKPEKSNE</sequence>
<dbReference type="RefSeq" id="WP_163383524.1">
    <property type="nucleotide sequence ID" value="NZ_JAUFQS010000047.1"/>
</dbReference>
<dbReference type="PANTHER" id="PTHR43135">
    <property type="entry name" value="ALPHA-D-RIBOSE 1-METHYLPHOSPHONATE 5-TRIPHOSPHATE DIPHOSPHATASE"/>
    <property type="match status" value="1"/>
</dbReference>
<dbReference type="SUPFAM" id="SSF51338">
    <property type="entry name" value="Composite domain of metallo-dependent hydrolases"/>
    <property type="match status" value="1"/>
</dbReference>
<keyword evidence="3" id="KW-1185">Reference proteome</keyword>
<gene>
    <name evidence="2" type="ORF">QWZ15_19135</name>
</gene>
<accession>A0ABT8CC42</accession>
<feature type="domain" description="Amidohydrolase-related" evidence="1">
    <location>
        <begin position="344"/>
        <end position="433"/>
    </location>
</feature>
<evidence type="ECO:0000313" key="3">
    <source>
        <dbReference type="Proteomes" id="UP001236663"/>
    </source>
</evidence>
<dbReference type="InterPro" id="IPR011059">
    <property type="entry name" value="Metal-dep_hydrolase_composite"/>
</dbReference>
<dbReference type="InterPro" id="IPR032466">
    <property type="entry name" value="Metal_Hydrolase"/>
</dbReference>
<proteinExistence type="predicted"/>
<dbReference type="Gene3D" id="3.20.20.140">
    <property type="entry name" value="Metal-dependent hydrolases"/>
    <property type="match status" value="1"/>
</dbReference>
<evidence type="ECO:0000259" key="1">
    <source>
        <dbReference type="Pfam" id="PF01979"/>
    </source>
</evidence>
<dbReference type="InterPro" id="IPR051781">
    <property type="entry name" value="Metallo-dep_Hydrolase"/>
</dbReference>
<dbReference type="InterPro" id="IPR006680">
    <property type="entry name" value="Amidohydro-rel"/>
</dbReference>
<name>A0ABT8CC42_9BACT</name>
<evidence type="ECO:0000313" key="2">
    <source>
        <dbReference type="EMBL" id="MDN3689946.1"/>
    </source>
</evidence>
<dbReference type="SUPFAM" id="SSF51556">
    <property type="entry name" value="Metallo-dependent hydrolases"/>
    <property type="match status" value="1"/>
</dbReference>
<protein>
    <submittedName>
        <fullName evidence="2">Amidohydrolase family protein</fullName>
    </submittedName>
</protein>